<proteinExistence type="predicted"/>
<reference evidence="2 3" key="1">
    <citation type="journal article" date="2019" name="Commun. Biol.">
        <title>The bagworm genome reveals a unique fibroin gene that provides high tensile strength.</title>
        <authorList>
            <person name="Kono N."/>
            <person name="Nakamura H."/>
            <person name="Ohtoshi R."/>
            <person name="Tomita M."/>
            <person name="Numata K."/>
            <person name="Arakawa K."/>
        </authorList>
    </citation>
    <scope>NUCLEOTIDE SEQUENCE [LARGE SCALE GENOMIC DNA]</scope>
</reference>
<evidence type="ECO:0000256" key="1">
    <source>
        <dbReference type="SAM" id="Phobius"/>
    </source>
</evidence>
<accession>A0A4C1XUR8</accession>
<keyword evidence="1" id="KW-0472">Membrane</keyword>
<evidence type="ECO:0000313" key="2">
    <source>
        <dbReference type="EMBL" id="GBP65949.1"/>
    </source>
</evidence>
<evidence type="ECO:0000313" key="3">
    <source>
        <dbReference type="Proteomes" id="UP000299102"/>
    </source>
</evidence>
<keyword evidence="3" id="KW-1185">Reference proteome</keyword>
<keyword evidence="1" id="KW-0812">Transmembrane</keyword>
<comment type="caution">
    <text evidence="2">The sequence shown here is derived from an EMBL/GenBank/DDBJ whole genome shotgun (WGS) entry which is preliminary data.</text>
</comment>
<sequence length="105" mass="11804">MYVSVHVYICMCVYMHMCICVYVCLRVPASYESNDVLYNGPSATDQPSSVRVAEENTKQKSAKSIIIVGVRDLVLVYTTGVYSTTNAVIQRALNVKRYKTSLIIR</sequence>
<dbReference type="EMBL" id="BGZK01000943">
    <property type="protein sequence ID" value="GBP65949.1"/>
    <property type="molecule type" value="Genomic_DNA"/>
</dbReference>
<protein>
    <submittedName>
        <fullName evidence="2">Uncharacterized protein</fullName>
    </submittedName>
</protein>
<dbReference type="Proteomes" id="UP000299102">
    <property type="component" value="Unassembled WGS sequence"/>
</dbReference>
<gene>
    <name evidence="2" type="ORF">EVAR_50298_1</name>
</gene>
<keyword evidence="1" id="KW-1133">Transmembrane helix</keyword>
<feature type="transmembrane region" description="Helical" evidence="1">
    <location>
        <begin position="6"/>
        <end position="25"/>
    </location>
</feature>
<dbReference type="AlphaFoldDB" id="A0A4C1XUR8"/>
<name>A0A4C1XUR8_EUMVA</name>
<organism evidence="2 3">
    <name type="scientific">Eumeta variegata</name>
    <name type="common">Bagworm moth</name>
    <name type="synonym">Eumeta japonica</name>
    <dbReference type="NCBI Taxonomy" id="151549"/>
    <lineage>
        <taxon>Eukaryota</taxon>
        <taxon>Metazoa</taxon>
        <taxon>Ecdysozoa</taxon>
        <taxon>Arthropoda</taxon>
        <taxon>Hexapoda</taxon>
        <taxon>Insecta</taxon>
        <taxon>Pterygota</taxon>
        <taxon>Neoptera</taxon>
        <taxon>Endopterygota</taxon>
        <taxon>Lepidoptera</taxon>
        <taxon>Glossata</taxon>
        <taxon>Ditrysia</taxon>
        <taxon>Tineoidea</taxon>
        <taxon>Psychidae</taxon>
        <taxon>Oiketicinae</taxon>
        <taxon>Eumeta</taxon>
    </lineage>
</organism>